<name>A0ACB9PXY8_BAUVA</name>
<keyword evidence="2" id="KW-1185">Reference proteome</keyword>
<organism evidence="1 2">
    <name type="scientific">Bauhinia variegata</name>
    <name type="common">Purple orchid tree</name>
    <name type="synonym">Phanera variegata</name>
    <dbReference type="NCBI Taxonomy" id="167791"/>
    <lineage>
        <taxon>Eukaryota</taxon>
        <taxon>Viridiplantae</taxon>
        <taxon>Streptophyta</taxon>
        <taxon>Embryophyta</taxon>
        <taxon>Tracheophyta</taxon>
        <taxon>Spermatophyta</taxon>
        <taxon>Magnoliopsida</taxon>
        <taxon>eudicotyledons</taxon>
        <taxon>Gunneridae</taxon>
        <taxon>Pentapetalae</taxon>
        <taxon>rosids</taxon>
        <taxon>fabids</taxon>
        <taxon>Fabales</taxon>
        <taxon>Fabaceae</taxon>
        <taxon>Cercidoideae</taxon>
        <taxon>Cercideae</taxon>
        <taxon>Bauhiniinae</taxon>
        <taxon>Bauhinia</taxon>
    </lineage>
</organism>
<dbReference type="Proteomes" id="UP000828941">
    <property type="component" value="Chromosome 2"/>
</dbReference>
<protein>
    <submittedName>
        <fullName evidence="1">Uncharacterized protein</fullName>
    </submittedName>
</protein>
<evidence type="ECO:0000313" key="2">
    <source>
        <dbReference type="Proteomes" id="UP000828941"/>
    </source>
</evidence>
<comment type="caution">
    <text evidence="1">The sequence shown here is derived from an EMBL/GenBank/DDBJ whole genome shotgun (WGS) entry which is preliminary data.</text>
</comment>
<accession>A0ACB9PXY8</accession>
<sequence length="365" mass="40637">MSGSLLYFLGKSTKVWILLMKYSHLPFSVCFQENIPTGYRSVTCQSYHQASETAELSIMGRKKDPIWDHVEKLNDKEFKCKKCGEKFAGGASRIKAHLLGIEGKGIRTCHGIPKDVQLATSSTFGDYNKAPYSTVNSCDPQHSVISNMPHDSLRGEGVLEHADVLGHVQTAPFSTINNSNQSIIMGTVNPISLEVNCLGFNQSATRDVNSSYAEVNSLSSNQSIMGNVDLGGPEENPHISNLNITRNINSSDLSREKFITGRKKDRIWQYVEPGLYGKVRCKFCRHEFVGGASRIKWHLSKIEKMGVKICRNVREDVQKAAEDTSNKRLKKNIISSHLEDNFVNSNSQSDSSKGNIELRPIPTKL</sequence>
<reference evidence="1 2" key="1">
    <citation type="journal article" date="2022" name="DNA Res.">
        <title>Chromosomal-level genome assembly of the orchid tree Bauhinia variegata (Leguminosae; Cercidoideae) supports the allotetraploid origin hypothesis of Bauhinia.</title>
        <authorList>
            <person name="Zhong Y."/>
            <person name="Chen Y."/>
            <person name="Zheng D."/>
            <person name="Pang J."/>
            <person name="Liu Y."/>
            <person name="Luo S."/>
            <person name="Meng S."/>
            <person name="Qian L."/>
            <person name="Wei D."/>
            <person name="Dai S."/>
            <person name="Zhou R."/>
        </authorList>
    </citation>
    <scope>NUCLEOTIDE SEQUENCE [LARGE SCALE GENOMIC DNA]</scope>
    <source>
        <strain evidence="1">BV-YZ2020</strain>
    </source>
</reference>
<evidence type="ECO:0000313" key="1">
    <source>
        <dbReference type="EMBL" id="KAI4353343.1"/>
    </source>
</evidence>
<gene>
    <name evidence="1" type="ORF">L6164_002301</name>
</gene>
<dbReference type="EMBL" id="CM039427">
    <property type="protein sequence ID" value="KAI4353343.1"/>
    <property type="molecule type" value="Genomic_DNA"/>
</dbReference>
<proteinExistence type="predicted"/>